<gene>
    <name evidence="1" type="ORF">CDAR_266401</name>
</gene>
<reference evidence="1 2" key="1">
    <citation type="submission" date="2021-06" db="EMBL/GenBank/DDBJ databases">
        <title>Caerostris darwini draft genome.</title>
        <authorList>
            <person name="Kono N."/>
            <person name="Arakawa K."/>
        </authorList>
    </citation>
    <scope>NUCLEOTIDE SEQUENCE [LARGE SCALE GENOMIC DNA]</scope>
</reference>
<protein>
    <submittedName>
        <fullName evidence="1">Uncharacterized protein</fullName>
    </submittedName>
</protein>
<keyword evidence="2" id="KW-1185">Reference proteome</keyword>
<evidence type="ECO:0000313" key="1">
    <source>
        <dbReference type="EMBL" id="GIY03391.1"/>
    </source>
</evidence>
<dbReference type="AlphaFoldDB" id="A0AAV4Q2P0"/>
<sequence length="246" mass="27489">MHLRVKVNNILQLRSVHSRKISPPYVTSSVCHTITLKTVSVVTLDAVPLPQLTTAEQWVCDVTRSRPLMVLPISCQVVEHPAWADFSLLFWRAEYRQYHRTFKRLPGNQQIGHCGSPGDGSAALLRIVCAYFMDNRPRNDTLLTIVLRSVSRLVTPCSKNQLALCGTEWPVFVWRDWPGPSVATRLGSAAVLPLSLEQLLSLQYGSDLIVAVIAFCPRGGWYIVSPGWARGACASRQWGRWREGGP</sequence>
<proteinExistence type="predicted"/>
<dbReference type="EMBL" id="BPLQ01003809">
    <property type="protein sequence ID" value="GIY03391.1"/>
    <property type="molecule type" value="Genomic_DNA"/>
</dbReference>
<evidence type="ECO:0000313" key="2">
    <source>
        <dbReference type="Proteomes" id="UP001054837"/>
    </source>
</evidence>
<organism evidence="1 2">
    <name type="scientific">Caerostris darwini</name>
    <dbReference type="NCBI Taxonomy" id="1538125"/>
    <lineage>
        <taxon>Eukaryota</taxon>
        <taxon>Metazoa</taxon>
        <taxon>Ecdysozoa</taxon>
        <taxon>Arthropoda</taxon>
        <taxon>Chelicerata</taxon>
        <taxon>Arachnida</taxon>
        <taxon>Araneae</taxon>
        <taxon>Araneomorphae</taxon>
        <taxon>Entelegynae</taxon>
        <taxon>Araneoidea</taxon>
        <taxon>Araneidae</taxon>
        <taxon>Caerostris</taxon>
    </lineage>
</organism>
<comment type="caution">
    <text evidence="1">The sequence shown here is derived from an EMBL/GenBank/DDBJ whole genome shotgun (WGS) entry which is preliminary data.</text>
</comment>
<name>A0AAV4Q2P0_9ARAC</name>
<dbReference type="Proteomes" id="UP001054837">
    <property type="component" value="Unassembled WGS sequence"/>
</dbReference>
<accession>A0AAV4Q2P0</accession>